<proteinExistence type="predicted"/>
<dbReference type="STRING" id="459525.SAMN04488137_1591"/>
<dbReference type="SUPFAM" id="SSF53756">
    <property type="entry name" value="UDP-Glycosyltransferase/glycogen phosphorylase"/>
    <property type="match status" value="1"/>
</dbReference>
<dbReference type="Proteomes" id="UP000199544">
    <property type="component" value="Unassembled WGS sequence"/>
</dbReference>
<dbReference type="EMBL" id="FNHW01000001">
    <property type="protein sequence ID" value="SDM71607.1"/>
    <property type="molecule type" value="Genomic_DNA"/>
</dbReference>
<sequence>MIWMFENKKEAIKMGKKAIKKGKENFNMDLYAKQWEEVIEEAVKRKLQNEIQQ</sequence>
<gene>
    <name evidence="1" type="ORF">SAMN04488137_1591</name>
</gene>
<name>A0A1G9VHR0_9BACL</name>
<organism evidence="1 2">
    <name type="scientific">Fictibacillus solisalsi</name>
    <dbReference type="NCBI Taxonomy" id="459525"/>
    <lineage>
        <taxon>Bacteria</taxon>
        <taxon>Bacillati</taxon>
        <taxon>Bacillota</taxon>
        <taxon>Bacilli</taxon>
        <taxon>Bacillales</taxon>
        <taxon>Fictibacillaceae</taxon>
        <taxon>Fictibacillus</taxon>
    </lineage>
</organism>
<protein>
    <submittedName>
        <fullName evidence="1">Uncharacterized protein</fullName>
    </submittedName>
</protein>
<keyword evidence="2" id="KW-1185">Reference proteome</keyword>
<reference evidence="2" key="1">
    <citation type="submission" date="2016-10" db="EMBL/GenBank/DDBJ databases">
        <authorList>
            <person name="Varghese N."/>
            <person name="Submissions S."/>
        </authorList>
    </citation>
    <scope>NUCLEOTIDE SEQUENCE [LARGE SCALE GENOMIC DNA]</scope>
    <source>
        <strain evidence="2">CGMCC 1.6854</strain>
    </source>
</reference>
<evidence type="ECO:0000313" key="1">
    <source>
        <dbReference type="EMBL" id="SDM71607.1"/>
    </source>
</evidence>
<accession>A0A1G9VHR0</accession>
<dbReference type="AlphaFoldDB" id="A0A1G9VHR0"/>
<evidence type="ECO:0000313" key="2">
    <source>
        <dbReference type="Proteomes" id="UP000199544"/>
    </source>
</evidence>